<reference evidence="1" key="1">
    <citation type="submission" date="2020-07" db="EMBL/GenBank/DDBJ databases">
        <title>Huge and variable diversity of episymbiotic CPR bacteria and DPANN archaea in groundwater ecosystems.</title>
        <authorList>
            <person name="He C.Y."/>
            <person name="Keren R."/>
            <person name="Whittaker M."/>
            <person name="Farag I.F."/>
            <person name="Doudna J."/>
            <person name="Cate J.H.D."/>
            <person name="Banfield J.F."/>
        </authorList>
    </citation>
    <scope>NUCLEOTIDE SEQUENCE</scope>
    <source>
        <strain evidence="1">NC_groundwater_1586_Pr3_B-0.1um_66_15</strain>
    </source>
</reference>
<accession>A0A933L068</accession>
<evidence type="ECO:0000313" key="2">
    <source>
        <dbReference type="Proteomes" id="UP000782610"/>
    </source>
</evidence>
<comment type="caution">
    <text evidence="1">The sequence shown here is derived from an EMBL/GenBank/DDBJ whole genome shotgun (WGS) entry which is preliminary data.</text>
</comment>
<sequence length="81" mass="9057">MSEPGTIQSSIERGYSLTAAHELIRPFCSHSAELDLMALRDRLGPDFNLVDCRAWFRRAPALQRLRPARQHDGLEAGAGRP</sequence>
<evidence type="ECO:0000313" key="1">
    <source>
        <dbReference type="EMBL" id="MBI4921839.1"/>
    </source>
</evidence>
<name>A0A933L068_9HYPH</name>
<dbReference type="Proteomes" id="UP000782610">
    <property type="component" value="Unassembled WGS sequence"/>
</dbReference>
<organism evidence="1 2">
    <name type="scientific">Devosia nanyangense</name>
    <dbReference type="NCBI Taxonomy" id="1228055"/>
    <lineage>
        <taxon>Bacteria</taxon>
        <taxon>Pseudomonadati</taxon>
        <taxon>Pseudomonadota</taxon>
        <taxon>Alphaproteobacteria</taxon>
        <taxon>Hyphomicrobiales</taxon>
        <taxon>Devosiaceae</taxon>
        <taxon>Devosia</taxon>
    </lineage>
</organism>
<gene>
    <name evidence="1" type="ORF">HY834_08825</name>
</gene>
<dbReference type="AlphaFoldDB" id="A0A933L068"/>
<dbReference type="EMBL" id="JACRAF010000025">
    <property type="protein sequence ID" value="MBI4921839.1"/>
    <property type="molecule type" value="Genomic_DNA"/>
</dbReference>
<proteinExistence type="predicted"/>
<protein>
    <submittedName>
        <fullName evidence="1">Uncharacterized protein</fullName>
    </submittedName>
</protein>